<name>A0A1G4KBV5_9SACH</name>
<dbReference type="OrthoDB" id="10251727at2759"/>
<gene>
    <name evidence="1" type="ORF">LAMI_0G13938G</name>
</gene>
<dbReference type="AlphaFoldDB" id="A0A1G4KBV5"/>
<dbReference type="Gene3D" id="3.40.50.790">
    <property type="match status" value="1"/>
</dbReference>
<evidence type="ECO:0000313" key="2">
    <source>
        <dbReference type="Proteomes" id="UP000191024"/>
    </source>
</evidence>
<proteinExistence type="predicted"/>
<accession>A0A1G4KBV5</accession>
<keyword evidence="2" id="KW-1185">Reference proteome</keyword>
<protein>
    <submittedName>
        <fullName evidence="1">LAMI_0G13938g1_1</fullName>
    </submittedName>
</protein>
<dbReference type="Proteomes" id="UP000191024">
    <property type="component" value="Chromosome G"/>
</dbReference>
<sequence>MSTRVTLEKNVCSGVLDSLVQRCKTDPNLASDKAIHVVINTEKSIGIKNDFIPRIIPLSSCKMYKPRDLRILLITKDPAGPFRTALAENESTSDLFKMVISVRNLKSKYRWARLIKLFKEFDMVVADHRVQHLLPRILGRAFYHSNKKLPFAVQMSKEVKDKHTRSLETCDAAFVRAQLKSICKNAFYVPNKDNCMSIKIGEIGVHTSEEMTQNIQDIVQFLSDKSKRSMGGGILRSGIAALFVKTNNSVSLPLYRAPAKNLTLLDENDEIRL</sequence>
<dbReference type="STRING" id="1230905.A0A1G4KBV5"/>
<dbReference type="CDD" id="cd00403">
    <property type="entry name" value="Ribosomal_L1"/>
    <property type="match status" value="1"/>
</dbReference>
<dbReference type="EMBL" id="LT598469">
    <property type="protein sequence ID" value="SCV01818.1"/>
    <property type="molecule type" value="Genomic_DNA"/>
</dbReference>
<dbReference type="SUPFAM" id="SSF56808">
    <property type="entry name" value="Ribosomal protein L1"/>
    <property type="match status" value="1"/>
</dbReference>
<organism evidence="1 2">
    <name type="scientific">Lachancea mirantina</name>
    <dbReference type="NCBI Taxonomy" id="1230905"/>
    <lineage>
        <taxon>Eukaryota</taxon>
        <taxon>Fungi</taxon>
        <taxon>Dikarya</taxon>
        <taxon>Ascomycota</taxon>
        <taxon>Saccharomycotina</taxon>
        <taxon>Saccharomycetes</taxon>
        <taxon>Saccharomycetales</taxon>
        <taxon>Saccharomycetaceae</taxon>
        <taxon>Lachancea</taxon>
    </lineage>
</organism>
<evidence type="ECO:0000313" key="1">
    <source>
        <dbReference type="EMBL" id="SCV01818.1"/>
    </source>
</evidence>
<dbReference type="Pfam" id="PF00687">
    <property type="entry name" value="Ribosomal_L1"/>
    <property type="match status" value="1"/>
</dbReference>
<reference evidence="1 2" key="1">
    <citation type="submission" date="2016-03" db="EMBL/GenBank/DDBJ databases">
        <authorList>
            <person name="Devillers H."/>
        </authorList>
    </citation>
    <scope>NUCLEOTIDE SEQUENCE [LARGE SCALE GENOMIC DNA]</scope>
    <source>
        <strain evidence="1">CBS 11717</strain>
    </source>
</reference>
<dbReference type="InterPro" id="IPR028364">
    <property type="entry name" value="Ribosomal_uL1/biogenesis"/>
</dbReference>
<dbReference type="InterPro" id="IPR016095">
    <property type="entry name" value="Ribosomal_uL1_3-a/b-sand"/>
</dbReference>
<dbReference type="InterPro" id="IPR023674">
    <property type="entry name" value="Ribosomal_uL1-like"/>
</dbReference>